<organism evidence="1 2">
    <name type="scientific">Anaerobacillus alkaliphilus</name>
    <dbReference type="NCBI Taxonomy" id="1548597"/>
    <lineage>
        <taxon>Bacteria</taxon>
        <taxon>Bacillati</taxon>
        <taxon>Bacillota</taxon>
        <taxon>Bacilli</taxon>
        <taxon>Bacillales</taxon>
        <taxon>Bacillaceae</taxon>
        <taxon>Anaerobacillus</taxon>
    </lineage>
</organism>
<proteinExistence type="predicted"/>
<protein>
    <recommendedName>
        <fullName evidence="3">Threonine dehydratase</fullName>
    </recommendedName>
</protein>
<keyword evidence="2" id="KW-1185">Reference proteome</keyword>
<gene>
    <name evidence="1" type="ORF">DS745_03325</name>
</gene>
<dbReference type="RefSeq" id="WP_129076773.1">
    <property type="nucleotide sequence ID" value="NZ_QOUX01000001.1"/>
</dbReference>
<evidence type="ECO:0000313" key="2">
    <source>
        <dbReference type="Proteomes" id="UP000290649"/>
    </source>
</evidence>
<comment type="caution">
    <text evidence="1">The sequence shown here is derived from an EMBL/GenBank/DDBJ whole genome shotgun (WGS) entry which is preliminary data.</text>
</comment>
<dbReference type="AlphaFoldDB" id="A0A4Q0VY76"/>
<sequence length="77" mass="9138">MEFKLSSKQNVFPCEVTIDEDNGRYTIRKPDSCGEIFNTPQDLILWVLKNWSAEQFCDESQFHAMVREMELNYPFIN</sequence>
<evidence type="ECO:0008006" key="3">
    <source>
        <dbReference type="Google" id="ProtNLM"/>
    </source>
</evidence>
<dbReference type="EMBL" id="QOUX01000001">
    <property type="protein sequence ID" value="RXJ04430.1"/>
    <property type="molecule type" value="Genomic_DNA"/>
</dbReference>
<dbReference type="Proteomes" id="UP000290649">
    <property type="component" value="Unassembled WGS sequence"/>
</dbReference>
<accession>A0A4Q0VY76</accession>
<dbReference type="OrthoDB" id="2691866at2"/>
<evidence type="ECO:0000313" key="1">
    <source>
        <dbReference type="EMBL" id="RXJ04430.1"/>
    </source>
</evidence>
<reference evidence="1 2" key="1">
    <citation type="journal article" date="2019" name="Int. J. Syst. Evol. Microbiol.">
        <title>Anaerobacillus alkaliphilus sp. nov., a novel alkaliphilic and moderately halophilic bacterium.</title>
        <authorList>
            <person name="Borsodi A.K."/>
            <person name="Aszalos J.M."/>
            <person name="Bihari P."/>
            <person name="Nagy I."/>
            <person name="Schumann P."/>
            <person name="Sproer C."/>
            <person name="Kovacs A.L."/>
            <person name="Boka K."/>
            <person name="Dobosy P."/>
            <person name="Ovari M."/>
            <person name="Szili-Kovacs T."/>
            <person name="Toth E."/>
        </authorList>
    </citation>
    <scope>NUCLEOTIDE SEQUENCE [LARGE SCALE GENOMIC DNA]</scope>
    <source>
        <strain evidence="1 2">B16-10</strain>
    </source>
</reference>
<name>A0A4Q0VY76_9BACI</name>